<evidence type="ECO:0000256" key="7">
    <source>
        <dbReference type="ARBA" id="ARBA00022741"/>
    </source>
</evidence>
<feature type="binding site" evidence="9">
    <location>
        <position position="41"/>
    </location>
    <ligand>
        <name>a divalent metal cation</name>
        <dbReference type="ChEBI" id="CHEBI:60240"/>
    </ligand>
</feature>
<comment type="catalytic activity">
    <reaction evidence="1 9">
        <text>a ribonucleoside 5'-phosphate + H2O = a ribonucleoside + phosphate</text>
        <dbReference type="Rhea" id="RHEA:12484"/>
        <dbReference type="ChEBI" id="CHEBI:15377"/>
        <dbReference type="ChEBI" id="CHEBI:18254"/>
        <dbReference type="ChEBI" id="CHEBI:43474"/>
        <dbReference type="ChEBI" id="CHEBI:58043"/>
        <dbReference type="EC" id="3.1.3.5"/>
    </reaction>
</comment>
<dbReference type="GO" id="GO:0008254">
    <property type="term" value="F:3'-nucleotidase activity"/>
    <property type="evidence" value="ECO:0007669"/>
    <property type="project" value="TreeGrafter"/>
</dbReference>
<proteinExistence type="inferred from homology"/>
<dbReference type="HAMAP" id="MF_00060">
    <property type="entry name" value="SurE"/>
    <property type="match status" value="1"/>
</dbReference>
<dbReference type="Proteomes" id="UP000007735">
    <property type="component" value="Chromosome"/>
</dbReference>
<dbReference type="EMBL" id="HE616890">
    <property type="protein sequence ID" value="CCE95753.1"/>
    <property type="molecule type" value="Genomic_DNA"/>
</dbReference>
<dbReference type="STRING" id="1117943.SFHH103_01255"/>
<keyword evidence="5 9" id="KW-0963">Cytoplasm</keyword>
<evidence type="ECO:0000259" key="10">
    <source>
        <dbReference type="Pfam" id="PF01975"/>
    </source>
</evidence>
<keyword evidence="7 9" id="KW-0547">Nucleotide-binding</keyword>
<protein>
    <recommendedName>
        <fullName evidence="9">5'-nucleotidase SurE</fullName>
        <ecNumber evidence="9">3.1.3.5</ecNumber>
    </recommendedName>
    <alternativeName>
        <fullName evidence="9">Nucleoside 5'-monophosphate phosphohydrolase</fullName>
    </alternativeName>
</protein>
<name>G9A5S5_SINF1</name>
<feature type="domain" description="Survival protein SurE-like phosphatase/nucleotidase" evidence="10">
    <location>
        <begin position="36"/>
        <end position="218"/>
    </location>
</feature>
<evidence type="ECO:0000256" key="9">
    <source>
        <dbReference type="HAMAP-Rule" id="MF_00060"/>
    </source>
</evidence>
<reference evidence="11 12" key="1">
    <citation type="journal article" date="2012" name="J. Bacteriol.">
        <title>Genome sequence of the soybean symbiont Sinorhizobium fredii HH103.</title>
        <authorList>
            <person name="Weidner S."/>
            <person name="Becker A."/>
            <person name="Bonilla I."/>
            <person name="Jaenicke S."/>
            <person name="Lloret J."/>
            <person name="Margaret I."/>
            <person name="Puhler A."/>
            <person name="Ruiz-Sainz J.E."/>
            <person name="Schneiker-Bekel S."/>
            <person name="Szczepanowski R."/>
            <person name="Vinardell J.M."/>
            <person name="Zehner S."/>
            <person name="Gottfert M."/>
        </authorList>
    </citation>
    <scope>NUCLEOTIDE SEQUENCE [LARGE SCALE GENOMIC DNA]</scope>
    <source>
        <strain evidence="11 12">HH103</strain>
    </source>
</reference>
<evidence type="ECO:0000256" key="8">
    <source>
        <dbReference type="ARBA" id="ARBA00022801"/>
    </source>
</evidence>
<organism evidence="11 12">
    <name type="scientific">Sinorhizobium fredii (strain HH103)</name>
    <dbReference type="NCBI Taxonomy" id="1117943"/>
    <lineage>
        <taxon>Bacteria</taxon>
        <taxon>Pseudomonadati</taxon>
        <taxon>Pseudomonadota</taxon>
        <taxon>Alphaproteobacteria</taxon>
        <taxon>Hyphomicrobiales</taxon>
        <taxon>Rhizobiaceae</taxon>
        <taxon>Sinorhizobium/Ensifer group</taxon>
        <taxon>Sinorhizobium</taxon>
    </lineage>
</organism>
<feature type="binding site" evidence="9">
    <location>
        <position position="73"/>
    </location>
    <ligand>
        <name>a divalent metal cation</name>
        <dbReference type="ChEBI" id="CHEBI:60240"/>
    </ligand>
</feature>
<dbReference type="SUPFAM" id="SSF64167">
    <property type="entry name" value="SurE-like"/>
    <property type="match status" value="1"/>
</dbReference>
<comment type="subcellular location">
    <subcellularLocation>
        <location evidence="3 9">Cytoplasm</location>
    </subcellularLocation>
</comment>
<evidence type="ECO:0000256" key="5">
    <source>
        <dbReference type="ARBA" id="ARBA00022490"/>
    </source>
</evidence>
<dbReference type="GO" id="GO:0008253">
    <property type="term" value="F:5'-nucleotidase activity"/>
    <property type="evidence" value="ECO:0007669"/>
    <property type="project" value="UniProtKB-UniRule"/>
</dbReference>
<dbReference type="GO" id="GO:0000166">
    <property type="term" value="F:nucleotide binding"/>
    <property type="evidence" value="ECO:0007669"/>
    <property type="project" value="UniProtKB-KW"/>
</dbReference>
<evidence type="ECO:0000313" key="11">
    <source>
        <dbReference type="EMBL" id="CCE95753.1"/>
    </source>
</evidence>
<evidence type="ECO:0000256" key="1">
    <source>
        <dbReference type="ARBA" id="ARBA00000815"/>
    </source>
</evidence>
<dbReference type="Gene3D" id="3.40.1210.10">
    <property type="entry name" value="Survival protein SurE-like phosphatase/nucleotidase"/>
    <property type="match status" value="1"/>
</dbReference>
<comment type="function">
    <text evidence="9">Nucleotidase that shows phosphatase activity on nucleoside 5'-monophosphates.</text>
</comment>
<dbReference type="NCBIfam" id="TIGR00087">
    <property type="entry name" value="surE"/>
    <property type="match status" value="1"/>
</dbReference>
<dbReference type="InterPro" id="IPR002828">
    <property type="entry name" value="SurE-like_Pase/nucleotidase"/>
</dbReference>
<gene>
    <name evidence="9 11" type="primary">surE</name>
    <name evidence="11" type="ordered locus">SFHH103_01255</name>
</gene>
<dbReference type="EC" id="3.1.3.5" evidence="9"/>
<dbReference type="eggNOG" id="COG0496">
    <property type="taxonomic scope" value="Bacteria"/>
</dbReference>
<evidence type="ECO:0000313" key="12">
    <source>
        <dbReference type="Proteomes" id="UP000007735"/>
    </source>
</evidence>
<dbReference type="HOGENOM" id="CLU_045192_1_2_5"/>
<keyword evidence="6 9" id="KW-0479">Metal-binding</keyword>
<dbReference type="PANTHER" id="PTHR30457:SF12">
    <property type="entry name" value="5'_3'-NUCLEOTIDASE SURE"/>
    <property type="match status" value="1"/>
</dbReference>
<dbReference type="PATRIC" id="fig|380.5.peg.1335"/>
<sequence length="289" mass="31441">MARSPCRKFSFPIWAACDASRKRPEARQAKETAMRILLTNDDGIHAEGLSVLERIALTISDDVWVVAPEVDQSGLAHSLTLSEPLRLRQVSERHFALRGTPTDCVIMAARKILDRKPDLVLSGVNIGANLADDVTYSGTVAGAIEGTLQGIRSIAVSQAYQHAVGGAVSWDVAETHAPALIRTLMNVELPDGTFLNVNFPNCAADAVAGVEVTSQGKLEFGLSIDERIDGRGFPYFWLRFGERSGDFRSGTDIHAVRENRISVTPLKLDLTDYTVQERLARALREGTGA</sequence>
<evidence type="ECO:0000256" key="4">
    <source>
        <dbReference type="ARBA" id="ARBA00011062"/>
    </source>
</evidence>
<dbReference type="AlphaFoldDB" id="G9A5S5"/>
<dbReference type="InterPro" id="IPR030048">
    <property type="entry name" value="SurE"/>
</dbReference>
<keyword evidence="8 9" id="KW-0378">Hydrolase</keyword>
<evidence type="ECO:0000256" key="3">
    <source>
        <dbReference type="ARBA" id="ARBA00004496"/>
    </source>
</evidence>
<comment type="cofactor">
    <cofactor evidence="2">
        <name>Mg(2+)</name>
        <dbReference type="ChEBI" id="CHEBI:18420"/>
    </cofactor>
</comment>
<accession>G9A5S5</accession>
<evidence type="ECO:0000256" key="6">
    <source>
        <dbReference type="ARBA" id="ARBA00022723"/>
    </source>
</evidence>
<feature type="binding site" evidence="9">
    <location>
        <position position="125"/>
    </location>
    <ligand>
        <name>a divalent metal cation</name>
        <dbReference type="ChEBI" id="CHEBI:60240"/>
    </ligand>
</feature>
<dbReference type="GO" id="GO:0004309">
    <property type="term" value="F:exopolyphosphatase activity"/>
    <property type="evidence" value="ECO:0007669"/>
    <property type="project" value="TreeGrafter"/>
</dbReference>
<feature type="binding site" evidence="9">
    <location>
        <position position="42"/>
    </location>
    <ligand>
        <name>a divalent metal cation</name>
        <dbReference type="ChEBI" id="CHEBI:60240"/>
    </ligand>
</feature>
<comment type="similarity">
    <text evidence="4 9">Belongs to the SurE nucleotidase family.</text>
</comment>
<dbReference type="InterPro" id="IPR036523">
    <property type="entry name" value="SurE-like_sf"/>
</dbReference>
<dbReference type="Pfam" id="PF01975">
    <property type="entry name" value="SurE"/>
    <property type="match status" value="1"/>
</dbReference>
<dbReference type="GO" id="GO:0046872">
    <property type="term" value="F:metal ion binding"/>
    <property type="evidence" value="ECO:0007669"/>
    <property type="project" value="UniProtKB-UniRule"/>
</dbReference>
<dbReference type="PANTHER" id="PTHR30457">
    <property type="entry name" value="5'-NUCLEOTIDASE SURE"/>
    <property type="match status" value="1"/>
</dbReference>
<dbReference type="FunFam" id="3.40.1210.10:FF:000001">
    <property type="entry name" value="5'/3'-nucleotidase SurE"/>
    <property type="match status" value="1"/>
</dbReference>
<dbReference type="KEGG" id="sfh:SFHH103_01255"/>
<dbReference type="NCBIfam" id="NF001490">
    <property type="entry name" value="PRK00346.1-4"/>
    <property type="match status" value="1"/>
</dbReference>
<evidence type="ECO:0000256" key="2">
    <source>
        <dbReference type="ARBA" id="ARBA00001946"/>
    </source>
</evidence>
<comment type="cofactor">
    <cofactor evidence="9">
        <name>a divalent metal cation</name>
        <dbReference type="ChEBI" id="CHEBI:60240"/>
    </cofactor>
    <text evidence="9">Binds 1 divalent metal cation per subunit.</text>
</comment>
<dbReference type="GO" id="GO:0005737">
    <property type="term" value="C:cytoplasm"/>
    <property type="evidence" value="ECO:0007669"/>
    <property type="project" value="UniProtKB-SubCell"/>
</dbReference>